<dbReference type="Proteomes" id="UP000001460">
    <property type="component" value="Unassembled WGS sequence"/>
</dbReference>
<comment type="function">
    <text evidence="11">Catalytic subunit of the glycosylphosphatidylinositol-mannosyltransferase I complex which catalyzes the transfer of the first mannose, via an alpha-1,4 bond from a dolichol-phosphate-mannose (Dol-P-Man) to the glucosaminyl acyl phosphatidylinositol (GlcN-(acyl)PI) intermediate to generate alpha-D-Man-(1-&gt;4)-alpha-D-GlcN-(1-&gt;6)-(1-radyl,2-acyl-sn-glycero-3-phospho)-2-acyl-inositol and participates in the sixth step of the glycosylphosphatidylinositol-anchor biosynthesis.</text>
</comment>
<evidence type="ECO:0000256" key="1">
    <source>
        <dbReference type="ARBA" id="ARBA00004477"/>
    </source>
</evidence>
<dbReference type="PANTHER" id="PTHR12886:SF0">
    <property type="entry name" value="GPI MANNOSYLTRANSFERASE 1"/>
    <property type="match status" value="1"/>
</dbReference>
<sequence>MFLTILRSIDVNIYYCAFTFHLLLLFYGLIHDWYGGSVKFTDIDYLVFVDAARAVYNGQSPYSRETYRYTPLIAYITCTNFFFNLQIATKMLFCCINILAGKLLNKILEMVALIKIDHKNSKEKQDNINMYNLENPIFRDILVSLWLLNPFSIVIAARGNADVIPSILVLLTLYYIIKARLGLFKRRKYLIYSGVFFGLAIHFKLYPIIYAVPFIFYINPYYLKMKCSIYKYIIKFPIELFTSLDYNQLLFGFTSFLVFSLLFGFFYYLYGWTFIYEAYLYHFIRRDQRHNFSPFFYLFYLTMDPSNKPFDSDLLYKSIPLISFTSQIITVMFAGIILVNKQECCMAIFIQTVLFVAFNKVCTSQYFIWWFILMPIAIFIYIFNNIPQQYNDKRSLDSYEIFWIIIETTTPISISLILWLFAKLIWLYFAYKLEMLGNSCFLSVSAPFFFFLFLFLLDTFFI</sequence>
<accession>B6AJA6</accession>
<dbReference type="RefSeq" id="XP_002142593.1">
    <property type="nucleotide sequence ID" value="XM_002142557.1"/>
</dbReference>
<keyword evidence="13" id="KW-1185">Reference proteome</keyword>
<feature type="transmembrane region" description="Helical" evidence="11">
    <location>
        <begin position="195"/>
        <end position="218"/>
    </location>
</feature>
<dbReference type="STRING" id="441375.B6AJA6"/>
<protein>
    <recommendedName>
        <fullName evidence="11">GPI mannosyltransferase 1</fullName>
        <ecNumber evidence="11">2.4.1.-</ecNumber>
    </recommendedName>
    <alternativeName>
        <fullName evidence="11">GPI mannosyltransferase I</fullName>
    </alternativeName>
</protein>
<evidence type="ECO:0000256" key="11">
    <source>
        <dbReference type="RuleBase" id="RU365064"/>
    </source>
</evidence>
<comment type="pathway">
    <text evidence="2 11">Glycolipid biosynthesis; glycosylphosphatidylinositol-anchor biosynthesis.</text>
</comment>
<feature type="transmembrane region" description="Helical" evidence="11">
    <location>
        <begin position="249"/>
        <end position="270"/>
    </location>
</feature>
<evidence type="ECO:0000256" key="9">
    <source>
        <dbReference type="ARBA" id="ARBA00022989"/>
    </source>
</evidence>
<keyword evidence="5 11" id="KW-0328">Glycosyltransferase</keyword>
<keyword evidence="4 11" id="KW-0337">GPI-anchor biosynthesis</keyword>
<keyword evidence="9 11" id="KW-1133">Transmembrane helix</keyword>
<evidence type="ECO:0000256" key="6">
    <source>
        <dbReference type="ARBA" id="ARBA00022679"/>
    </source>
</evidence>
<dbReference type="eggNOG" id="KOG3893">
    <property type="taxonomic scope" value="Eukaryota"/>
</dbReference>
<dbReference type="GO" id="GO:0051751">
    <property type="term" value="F:alpha-1,4-mannosyltransferase activity"/>
    <property type="evidence" value="ECO:0007669"/>
    <property type="project" value="InterPro"/>
</dbReference>
<gene>
    <name evidence="12" type="ORF">CMU_019870</name>
</gene>
<dbReference type="EC" id="2.4.1.-" evidence="11"/>
<dbReference type="InterPro" id="IPR007704">
    <property type="entry name" value="PIG-M"/>
</dbReference>
<dbReference type="GO" id="GO:0004376">
    <property type="term" value="F:GPI mannosyltransferase activity"/>
    <property type="evidence" value="ECO:0007669"/>
    <property type="project" value="InterPro"/>
</dbReference>
<organism evidence="12 13">
    <name type="scientific">Cryptosporidium muris (strain RN66)</name>
    <dbReference type="NCBI Taxonomy" id="441375"/>
    <lineage>
        <taxon>Eukaryota</taxon>
        <taxon>Sar</taxon>
        <taxon>Alveolata</taxon>
        <taxon>Apicomplexa</taxon>
        <taxon>Conoidasida</taxon>
        <taxon>Coccidia</taxon>
        <taxon>Eucoccidiorida</taxon>
        <taxon>Eimeriorina</taxon>
        <taxon>Cryptosporidiidae</taxon>
        <taxon>Cryptosporidium</taxon>
    </lineage>
</organism>
<feature type="transmembrane region" description="Helical" evidence="11">
    <location>
        <begin position="291"/>
        <end position="307"/>
    </location>
</feature>
<feature type="transmembrane region" description="Helical" evidence="11">
    <location>
        <begin position="163"/>
        <end position="183"/>
    </location>
</feature>
<dbReference type="PANTHER" id="PTHR12886">
    <property type="entry name" value="PIG-M MANNOSYLTRANSFERASE"/>
    <property type="match status" value="1"/>
</dbReference>
<name>B6AJA6_CRYMR</name>
<dbReference type="Pfam" id="PF05007">
    <property type="entry name" value="Mannosyl_trans"/>
    <property type="match status" value="1"/>
</dbReference>
<proteinExistence type="inferred from homology"/>
<feature type="transmembrane region" description="Helical" evidence="11">
    <location>
        <begin position="319"/>
        <end position="339"/>
    </location>
</feature>
<reference evidence="12" key="1">
    <citation type="submission" date="2008-06" db="EMBL/GenBank/DDBJ databases">
        <authorList>
            <person name="Lorenzi H."/>
            <person name="Inman J."/>
            <person name="Miller J."/>
            <person name="Schobel S."/>
            <person name="Amedeo P."/>
            <person name="Caler E.V."/>
            <person name="da Silva J."/>
        </authorList>
    </citation>
    <scope>NUCLEOTIDE SEQUENCE [LARGE SCALE GENOMIC DNA]</scope>
    <source>
        <strain evidence="12">RN66</strain>
    </source>
</reference>
<evidence type="ECO:0000256" key="4">
    <source>
        <dbReference type="ARBA" id="ARBA00022502"/>
    </source>
</evidence>
<dbReference type="GO" id="GO:0006506">
    <property type="term" value="P:GPI anchor biosynthetic process"/>
    <property type="evidence" value="ECO:0007669"/>
    <property type="project" value="UniProtKB-UniPathway"/>
</dbReference>
<keyword evidence="10 11" id="KW-0472">Membrane</keyword>
<dbReference type="OrthoDB" id="1741594at2759"/>
<dbReference type="GeneID" id="6997727"/>
<evidence type="ECO:0000256" key="8">
    <source>
        <dbReference type="ARBA" id="ARBA00022824"/>
    </source>
</evidence>
<keyword evidence="8 11" id="KW-0256">Endoplasmic reticulum</keyword>
<dbReference type="GO" id="GO:0005789">
    <property type="term" value="C:endoplasmic reticulum membrane"/>
    <property type="evidence" value="ECO:0007669"/>
    <property type="project" value="UniProtKB-SubCell"/>
</dbReference>
<comment type="similarity">
    <text evidence="3 11">Belongs to the PIGM family.</text>
</comment>
<dbReference type="UniPathway" id="UPA00196"/>
<feature type="transmembrane region" description="Helical" evidence="11">
    <location>
        <begin position="72"/>
        <end position="100"/>
    </location>
</feature>
<dbReference type="OMA" id="MLWFIGQ"/>
<comment type="subcellular location">
    <subcellularLocation>
        <location evidence="1 11">Endoplasmic reticulum membrane</location>
        <topology evidence="1 11">Multi-pass membrane protein</topology>
    </subcellularLocation>
</comment>
<feature type="transmembrane region" description="Helical" evidence="11">
    <location>
        <begin position="404"/>
        <end position="429"/>
    </location>
</feature>
<evidence type="ECO:0000256" key="2">
    <source>
        <dbReference type="ARBA" id="ARBA00004687"/>
    </source>
</evidence>
<feature type="transmembrane region" description="Helical" evidence="11">
    <location>
        <begin position="435"/>
        <end position="457"/>
    </location>
</feature>
<evidence type="ECO:0000313" key="13">
    <source>
        <dbReference type="Proteomes" id="UP000001460"/>
    </source>
</evidence>
<keyword evidence="7 11" id="KW-0812">Transmembrane</keyword>
<evidence type="ECO:0000256" key="3">
    <source>
        <dbReference type="ARBA" id="ARBA00011071"/>
    </source>
</evidence>
<evidence type="ECO:0000313" key="12">
    <source>
        <dbReference type="EMBL" id="EEA08244.1"/>
    </source>
</evidence>
<keyword evidence="6 11" id="KW-0808">Transferase</keyword>
<evidence type="ECO:0000256" key="5">
    <source>
        <dbReference type="ARBA" id="ARBA00022676"/>
    </source>
</evidence>
<dbReference type="AlphaFoldDB" id="B6AJA6"/>
<feature type="transmembrane region" description="Helical" evidence="11">
    <location>
        <begin position="12"/>
        <end position="30"/>
    </location>
</feature>
<dbReference type="EMBL" id="DS989738">
    <property type="protein sequence ID" value="EEA08244.1"/>
    <property type="molecule type" value="Genomic_DNA"/>
</dbReference>
<evidence type="ECO:0000256" key="7">
    <source>
        <dbReference type="ARBA" id="ARBA00022692"/>
    </source>
</evidence>
<dbReference type="GO" id="GO:1990529">
    <property type="term" value="C:glycosylphosphatidylinositol-mannosyltransferase I complex"/>
    <property type="evidence" value="ECO:0007669"/>
    <property type="project" value="TreeGrafter"/>
</dbReference>
<dbReference type="VEuPathDB" id="CryptoDB:CMU_019870"/>
<evidence type="ECO:0000256" key="10">
    <source>
        <dbReference type="ARBA" id="ARBA00023136"/>
    </source>
</evidence>
<feature type="transmembrane region" description="Helical" evidence="11">
    <location>
        <begin position="367"/>
        <end position="383"/>
    </location>
</feature>